<keyword evidence="3" id="KW-1185">Reference proteome</keyword>
<evidence type="ECO:0000256" key="1">
    <source>
        <dbReference type="SAM" id="MobiDB-lite"/>
    </source>
</evidence>
<protein>
    <submittedName>
        <fullName evidence="2">Uncharacterized protein</fullName>
    </submittedName>
</protein>
<dbReference type="EMBL" id="JXTB01000437">
    <property type="protein sequence ID" value="PON40474.1"/>
    <property type="molecule type" value="Genomic_DNA"/>
</dbReference>
<dbReference type="Proteomes" id="UP000237105">
    <property type="component" value="Unassembled WGS sequence"/>
</dbReference>
<feature type="region of interest" description="Disordered" evidence="1">
    <location>
        <begin position="681"/>
        <end position="734"/>
    </location>
</feature>
<accession>A0A2P5AVA2</accession>
<feature type="compositionally biased region" description="Polar residues" evidence="1">
    <location>
        <begin position="555"/>
        <end position="564"/>
    </location>
</feature>
<feature type="region of interest" description="Disordered" evidence="1">
    <location>
        <begin position="542"/>
        <end position="636"/>
    </location>
</feature>
<reference evidence="3" key="1">
    <citation type="submission" date="2016-06" db="EMBL/GenBank/DDBJ databases">
        <title>Parallel loss of symbiosis genes in relatives of nitrogen-fixing non-legume Parasponia.</title>
        <authorList>
            <person name="Van Velzen R."/>
            <person name="Holmer R."/>
            <person name="Bu F."/>
            <person name="Rutten L."/>
            <person name="Van Zeijl A."/>
            <person name="Liu W."/>
            <person name="Santuari L."/>
            <person name="Cao Q."/>
            <person name="Sharma T."/>
            <person name="Shen D."/>
            <person name="Roswanjaya Y."/>
            <person name="Wardhani T."/>
            <person name="Kalhor M.S."/>
            <person name="Jansen J."/>
            <person name="Van den Hoogen J."/>
            <person name="Gungor B."/>
            <person name="Hartog M."/>
            <person name="Hontelez J."/>
            <person name="Verver J."/>
            <person name="Yang W.-C."/>
            <person name="Schijlen E."/>
            <person name="Repin R."/>
            <person name="Schilthuizen M."/>
            <person name="Schranz E."/>
            <person name="Heidstra R."/>
            <person name="Miyata K."/>
            <person name="Fedorova E."/>
            <person name="Kohlen W."/>
            <person name="Bisseling T."/>
            <person name="Smit S."/>
            <person name="Geurts R."/>
        </authorList>
    </citation>
    <scope>NUCLEOTIDE SEQUENCE [LARGE SCALE GENOMIC DNA]</scope>
    <source>
        <strain evidence="3">cv. WU1-14</strain>
    </source>
</reference>
<dbReference type="STRING" id="3476.A0A2P5AVA2"/>
<dbReference type="OrthoDB" id="775914at2759"/>
<dbReference type="PANTHER" id="PTHR34461:SF2">
    <property type="entry name" value="EXPRESSED PROTEIN"/>
    <property type="match status" value="1"/>
</dbReference>
<organism evidence="2 3">
    <name type="scientific">Parasponia andersonii</name>
    <name type="common">Sponia andersonii</name>
    <dbReference type="NCBI Taxonomy" id="3476"/>
    <lineage>
        <taxon>Eukaryota</taxon>
        <taxon>Viridiplantae</taxon>
        <taxon>Streptophyta</taxon>
        <taxon>Embryophyta</taxon>
        <taxon>Tracheophyta</taxon>
        <taxon>Spermatophyta</taxon>
        <taxon>Magnoliopsida</taxon>
        <taxon>eudicotyledons</taxon>
        <taxon>Gunneridae</taxon>
        <taxon>Pentapetalae</taxon>
        <taxon>rosids</taxon>
        <taxon>fabids</taxon>
        <taxon>Rosales</taxon>
        <taxon>Cannabaceae</taxon>
        <taxon>Parasponia</taxon>
    </lineage>
</organism>
<dbReference type="AlphaFoldDB" id="A0A2P5AVA2"/>
<gene>
    <name evidence="2" type="ORF">PanWU01x14_297160</name>
</gene>
<evidence type="ECO:0000313" key="2">
    <source>
        <dbReference type="EMBL" id="PON40474.1"/>
    </source>
</evidence>
<comment type="caution">
    <text evidence="2">The sequence shown here is derived from an EMBL/GenBank/DDBJ whole genome shotgun (WGS) entry which is preliminary data.</text>
</comment>
<feature type="compositionally biased region" description="Basic and acidic residues" evidence="1">
    <location>
        <begin position="542"/>
        <end position="554"/>
    </location>
</feature>
<feature type="compositionally biased region" description="Basic and acidic residues" evidence="1">
    <location>
        <begin position="710"/>
        <end position="728"/>
    </location>
</feature>
<name>A0A2P5AVA2_PARAD</name>
<sequence length="891" mass="99500">MELRSCNHLHFIQAVKGGLVIKTLNVNRGRPVLKYKTLEDICKTLEAKDQNVILQPTDKFDGLPFDSNGVKVEGPTLSTLAKRILISDPDASEFNCSDDDGRNSHMDDLGFGEMTLKQIKENCKAKKRKRAKYVDFKIDEMCNRLKQEMDEDECDIMEPLINWKSKVSKKVKAKRKSSRNLVSSPSKIATSNIKDEQILDDPDFVQSKGNLPAPINTKVEVPEPDSSKSQSAILFAGDCSLLYDNQLDSCVVHREVTEFATEFYPRIHASDSDGQDASSFLVDSCGVAHRKEIKIANECDPGIQALCSDNQNEICFIDDSSLICDNQVDSCAVEPIEVTEIASECDWGTEELVSLTREPQCCVVSEAYHDYAVDVIPQPLRIVDSLLDTCGIIPKEMTEPTECFLRTQKLISLTEEPQCCVVKEACYEYMERDDSEQLQIPSASCDDIKKVDISELTNQQCPVLAVSESKGEGYVDQTVCDDIFREPMMSASERSSDIHDACPSPSTNHATPCNRDCNTNVQIPAVAVHGCLQYIESIHENEANVPEDNTKDDSPSNLETSSLHSSDEKNDSGPDSWFAPSIDDLPTTEDKQSQRSSGADAESVCFPEIVHSDASEELATSDGGESCHHDSMLNRPPQRLLSTRKAISPDSQEKLCQAVESIELHDEEHYKPRKKLCFGQQTGKKTKTTTAERSGKIARVKFSANHKQNKTKDEKRLPQPEGGDKDPHLSQAAPRFSTGCTSIETCSQNAIAFSQRQMQDIECLATKLTNELKTMKEIAEDRLLSETCPATSLQYKTNEVRMAIKNANRVEQLAKRWLSIMARDCSRFCKIMRLTENDSGAPERETVVNKERKKITFADEAGEELCHVRLFKNEYTSSLEPTDTEKPELVD</sequence>
<dbReference type="PANTHER" id="PTHR34461">
    <property type="entry name" value="EXPRESSED PROTEIN"/>
    <property type="match status" value="1"/>
</dbReference>
<proteinExistence type="predicted"/>
<evidence type="ECO:0000313" key="3">
    <source>
        <dbReference type="Proteomes" id="UP000237105"/>
    </source>
</evidence>